<name>A0A1K0GCM7_9BASI</name>
<feature type="compositionally biased region" description="Polar residues" evidence="11">
    <location>
        <begin position="1464"/>
        <end position="1477"/>
    </location>
</feature>
<feature type="compositionally biased region" description="Polar residues" evidence="11">
    <location>
        <begin position="730"/>
        <end position="740"/>
    </location>
</feature>
<dbReference type="EMBL" id="ULHB01000017">
    <property type="protein sequence ID" value="SYW76259.1"/>
    <property type="molecule type" value="Genomic_DNA"/>
</dbReference>
<evidence type="ECO:0000256" key="10">
    <source>
        <dbReference type="ARBA" id="ARBA00048679"/>
    </source>
</evidence>
<feature type="region of interest" description="Disordered" evidence="11">
    <location>
        <begin position="1603"/>
        <end position="1624"/>
    </location>
</feature>
<dbReference type="CDD" id="cd05581">
    <property type="entry name" value="STKc_PDK1"/>
    <property type="match status" value="1"/>
</dbReference>
<evidence type="ECO:0000256" key="11">
    <source>
        <dbReference type="SAM" id="MobiDB-lite"/>
    </source>
</evidence>
<dbReference type="PROSITE" id="PS00108">
    <property type="entry name" value="PROTEIN_KINASE_ST"/>
    <property type="match status" value="1"/>
</dbReference>
<feature type="domain" description="Protein kinase" evidence="12">
    <location>
        <begin position="953"/>
        <end position="1267"/>
    </location>
</feature>
<evidence type="ECO:0000256" key="9">
    <source>
        <dbReference type="ARBA" id="ARBA00047899"/>
    </source>
</evidence>
<dbReference type="FunFam" id="1.10.510.10:FF:000024">
    <property type="entry name" value="Probable serine/threonine-protein kinase cot-1"/>
    <property type="match status" value="1"/>
</dbReference>
<evidence type="ECO:0000313" key="14">
    <source>
        <dbReference type="EMBL" id="SYW76259.1"/>
    </source>
</evidence>
<feature type="compositionally biased region" description="Low complexity" evidence="11">
    <location>
        <begin position="176"/>
        <end position="191"/>
    </location>
</feature>
<evidence type="ECO:0000256" key="4">
    <source>
        <dbReference type="ARBA" id="ARBA00022553"/>
    </source>
</evidence>
<proteinExistence type="inferred from homology"/>
<dbReference type="SUPFAM" id="SSF56112">
    <property type="entry name" value="Protein kinase-like (PK-like)"/>
    <property type="match status" value="1"/>
</dbReference>
<keyword evidence="5" id="KW-0808">Transferase</keyword>
<evidence type="ECO:0000256" key="3">
    <source>
        <dbReference type="ARBA" id="ARBA00022527"/>
    </source>
</evidence>
<comment type="similarity">
    <text evidence="1">Belongs to the protein kinase superfamily. AGC Ser/Thr protein kinase family. PDPK1 subfamily.</text>
</comment>
<dbReference type="Gene3D" id="1.10.510.10">
    <property type="entry name" value="Transferase(Phosphotransferase) domain 1"/>
    <property type="match status" value="1"/>
</dbReference>
<feature type="compositionally biased region" description="Polar residues" evidence="11">
    <location>
        <begin position="1319"/>
        <end position="1330"/>
    </location>
</feature>
<feature type="region of interest" description="Disordered" evidence="11">
    <location>
        <begin position="1286"/>
        <end position="1498"/>
    </location>
</feature>
<feature type="compositionally biased region" description="Polar residues" evidence="11">
    <location>
        <begin position="80"/>
        <end position="99"/>
    </location>
</feature>
<dbReference type="EC" id="2.7.11.1" evidence="2"/>
<evidence type="ECO:0000313" key="16">
    <source>
        <dbReference type="Proteomes" id="UP000658997"/>
    </source>
</evidence>
<feature type="compositionally biased region" description="Low complexity" evidence="11">
    <location>
        <begin position="9"/>
        <end position="20"/>
    </location>
</feature>
<dbReference type="OrthoDB" id="347657at2759"/>
<keyword evidence="3" id="KW-0723">Serine/threonine-protein kinase</keyword>
<evidence type="ECO:0000313" key="13">
    <source>
        <dbReference type="EMBL" id="SAM85838.1"/>
    </source>
</evidence>
<dbReference type="InterPro" id="IPR050236">
    <property type="entry name" value="Ser_Thr_kinase_AGC"/>
</dbReference>
<comment type="catalytic activity">
    <reaction evidence="10">
        <text>L-seryl-[protein] + ATP = O-phospho-L-seryl-[protein] + ADP + H(+)</text>
        <dbReference type="Rhea" id="RHEA:17989"/>
        <dbReference type="Rhea" id="RHEA-COMP:9863"/>
        <dbReference type="Rhea" id="RHEA-COMP:11604"/>
        <dbReference type="ChEBI" id="CHEBI:15378"/>
        <dbReference type="ChEBI" id="CHEBI:29999"/>
        <dbReference type="ChEBI" id="CHEBI:30616"/>
        <dbReference type="ChEBI" id="CHEBI:83421"/>
        <dbReference type="ChEBI" id="CHEBI:456216"/>
        <dbReference type="EC" id="2.7.11.1"/>
    </reaction>
</comment>
<dbReference type="InterPro" id="IPR011993">
    <property type="entry name" value="PH-like_dom_sf"/>
</dbReference>
<evidence type="ECO:0000256" key="2">
    <source>
        <dbReference type="ARBA" id="ARBA00012513"/>
    </source>
</evidence>
<dbReference type="PANTHER" id="PTHR24356">
    <property type="entry name" value="SERINE/THREONINE-PROTEIN KINASE"/>
    <property type="match status" value="1"/>
</dbReference>
<evidence type="ECO:0000313" key="15">
    <source>
        <dbReference type="Proteomes" id="UP000179920"/>
    </source>
</evidence>
<dbReference type="InterPro" id="IPR039046">
    <property type="entry name" value="PDPK1"/>
</dbReference>
<dbReference type="Proteomes" id="UP000179920">
    <property type="component" value="Chromosome XIX"/>
</dbReference>
<evidence type="ECO:0000256" key="7">
    <source>
        <dbReference type="ARBA" id="ARBA00022777"/>
    </source>
</evidence>
<feature type="region of interest" description="Disordered" evidence="11">
    <location>
        <begin position="362"/>
        <end position="400"/>
    </location>
</feature>
<dbReference type="Proteomes" id="UP000658997">
    <property type="component" value="Unassembled WGS sequence"/>
</dbReference>
<dbReference type="InterPro" id="IPR011009">
    <property type="entry name" value="Kinase-like_dom_sf"/>
</dbReference>
<dbReference type="Gene3D" id="3.30.200.20">
    <property type="entry name" value="Phosphorylase Kinase, domain 1"/>
    <property type="match status" value="1"/>
</dbReference>
<feature type="compositionally biased region" description="Polar residues" evidence="11">
    <location>
        <begin position="877"/>
        <end position="892"/>
    </location>
</feature>
<feature type="region of interest" description="Disordered" evidence="11">
    <location>
        <begin position="529"/>
        <end position="549"/>
    </location>
</feature>
<feature type="compositionally biased region" description="Low complexity" evidence="11">
    <location>
        <begin position="1304"/>
        <end position="1318"/>
    </location>
</feature>
<sequence>MSEPPTFEATAATATASANAPQQNMFASPTSMDSGLPPSPPSVNDATVAKTSTSSTLAAGPPPAAPSATTSPISLPTPLHTQSIAPSLSSASNAAVSRGSSIRSNAPPSSSASTTRIRKGLLSRAGSEAEDRISRAVSGSQHPLTTDDDDDELMVSGSGPMPRRFASQNRGPIAASSTSRQSSHSSLSPTTWGQRPAVLGQQPHSSSSSIVSGNRSGSGDASEGSAGVGGVSLGRAMSVSSVSSVNSTSSLEAVPFREAPLGNVRLGFGGAGPRAAGRYARASPYGPLSTSMQPSTQVPRSAQDQASIDGVSADLLDPAPLVPGAEDRTISAALSTSAPTSDRHKGVPKLASDAWMYRVGPGMRTNKSRVPSTAPSPESAELPLDDATSSSSSPAKRSRDVLRQKFAKGAGRLGVKASIVTGLGPTTSDLFAVYNPLDSSEDEVNLVPPMRTPLPRNSSYLSSAPHSANCSAATPLHTGLTPVPADFRTSSVTNAPLFVPKFAEDSLPARLTPEPFLMPSFASVPHNGRLAPTAASSQAPSLPPPSYAAGSSLVAHDLSPFFATSDAARASGMGHPRRRSSATQRPPIMNAHSSNNSLDRTASPGLMVEDPSVASAPAAQPSLYTMPSPALLAQRPPQVEAALTSTPAPHLTPAEVVRMEAQAGIASLPDSPSEPSPIPASYLPALGEETVSVAPGRLRDSSQPRIRRPSSGAGSEASFSMAAAAGPSRQPESLQCQRMWSNAKRPAILRARTSENSISRGRRSQSLDRKGSSPAPQSPIEEPMLEGACDRPGMHSKHSSGSTVPGNDFDTRVPPQVSVIPEDDDGGSSTIATPQLRAVHAADVRSITSSRPPSSIEVDQSMTLSPANGRALPFMARSSQGPRSASPASQLARSPETIRIGPARVTDSIYGRSPASISNLRSPRLAPSSASIGSEHPKSPSPRTWSARGPNDFHFGETLGEGSYSTVLEAWDLLSGPTPKEPGVVDPTATSAAAAMVGSDSSRRRRRKVDLRDRKAYAIKVLDKVHILKQGKQKYVSIEKEALSRMIRHPGVVTLFWTFQDRESLYFVLELANNGELLNFIRKHGSFDLTSARYYAAQLAETIDAMHRAGVAHRDVKPENILLDTWNRIKITDFGSAKIVHAPGEADSQNASASAPHPTIPLPNQSRAASFVGTAEYVSPELLVEKAQPAGKPADWWAFGCVLFQMIAGRPPFKGVNEYQTLQRVKNRDFTFPEGFPEDAQDLIDRVLTLDPAKRPSAAEIKAHRFFSDIDFGTLWQVDAPGIKTGLVQPLPTPPQQRELGETSDFSFDEGFGSSQESQAYNGDTQSIDYQSRGGPDESSLSLKAASSGQPDDADDSKLSDASSDRHREGRDSASSLPRRQSNLQRLTDGFQNRFMSNNAGGSLSGNGGSPALAEQNGGNGAPRRIFSTRSIDGAHPASSQATSENGSEGVGQAPSRPLRPFSRSMQTMGGNVSPSHSPGPDAVVRNQASTSGLGSTRNGVQQSWAALLLPKELMLHSLPVAQKKTGTGKMFTKRRQLVLTDFPRLLCVKETAAALKVKSEVILAIPPNKAGEANATAALYASNASGNVETGLKAGDFEKISGRQAPSAASDDEAEQQDNSTSAANLRSVALQQQAIPNLLTGLEYRGGKAFTIRTANGRSFLYETISGDASGLVKCIQEARRSASTYLQ</sequence>
<feature type="compositionally biased region" description="Polar residues" evidence="11">
    <location>
        <begin position="21"/>
        <end position="33"/>
    </location>
</feature>
<feature type="compositionally biased region" description="Polar residues" evidence="11">
    <location>
        <begin position="288"/>
        <end position="306"/>
    </location>
</feature>
<feature type="region of interest" description="Disordered" evidence="11">
    <location>
        <begin position="1"/>
        <end position="231"/>
    </location>
</feature>
<dbReference type="Gene3D" id="2.30.29.30">
    <property type="entry name" value="Pleckstrin-homology domain (PH domain)/Phosphotyrosine-binding domain (PTB)"/>
    <property type="match status" value="1"/>
</dbReference>
<evidence type="ECO:0000256" key="5">
    <source>
        <dbReference type="ARBA" id="ARBA00022679"/>
    </source>
</evidence>
<feature type="compositionally biased region" description="Low complexity" evidence="11">
    <location>
        <begin position="205"/>
        <end position="225"/>
    </location>
</feature>
<dbReference type="GO" id="GO:0004674">
    <property type="term" value="F:protein serine/threonine kinase activity"/>
    <property type="evidence" value="ECO:0007669"/>
    <property type="project" value="UniProtKB-KW"/>
</dbReference>
<dbReference type="GO" id="GO:0005524">
    <property type="term" value="F:ATP binding"/>
    <property type="evidence" value="ECO:0007669"/>
    <property type="project" value="UniProtKB-KW"/>
</dbReference>
<keyword evidence="6" id="KW-0547">Nucleotide-binding</keyword>
<reference evidence="14" key="3">
    <citation type="submission" date="2018-08" db="EMBL/GenBank/DDBJ databases">
        <authorList>
            <person name="Guldener U."/>
        </authorList>
    </citation>
    <scope>NUCLEOTIDE SEQUENCE</scope>
    <source>
        <strain evidence="14">UB2</strain>
    </source>
</reference>
<feature type="compositionally biased region" description="Polar residues" evidence="11">
    <location>
        <begin position="1487"/>
        <end position="1498"/>
    </location>
</feature>
<dbReference type="InterPro" id="IPR000719">
    <property type="entry name" value="Prot_kinase_dom"/>
</dbReference>
<dbReference type="InterPro" id="IPR008271">
    <property type="entry name" value="Ser/Thr_kinase_AS"/>
</dbReference>
<organism evidence="13 15">
    <name type="scientific">Ustilago bromivora</name>
    <dbReference type="NCBI Taxonomy" id="307758"/>
    <lineage>
        <taxon>Eukaryota</taxon>
        <taxon>Fungi</taxon>
        <taxon>Dikarya</taxon>
        <taxon>Basidiomycota</taxon>
        <taxon>Ustilaginomycotina</taxon>
        <taxon>Ustilaginomycetes</taxon>
        <taxon>Ustilaginales</taxon>
        <taxon>Ustilaginaceae</taxon>
        <taxon>Ustilago</taxon>
    </lineage>
</organism>
<feature type="region of interest" description="Disordered" evidence="11">
    <location>
        <begin position="694"/>
        <end position="831"/>
    </location>
</feature>
<feature type="compositionally biased region" description="Polar residues" evidence="11">
    <location>
        <begin position="1339"/>
        <end position="1350"/>
    </location>
</feature>
<evidence type="ECO:0000256" key="1">
    <source>
        <dbReference type="ARBA" id="ARBA00010006"/>
    </source>
</evidence>
<feature type="region of interest" description="Disordered" evidence="11">
    <location>
        <begin position="280"/>
        <end position="306"/>
    </location>
</feature>
<reference evidence="13" key="2">
    <citation type="submission" date="2016-04" db="EMBL/GenBank/DDBJ databases">
        <authorList>
            <person name="Evans L.H."/>
            <person name="Alamgir A."/>
            <person name="Owens N."/>
            <person name="Weber N.D."/>
            <person name="Virtaneva K."/>
            <person name="Barbian K."/>
            <person name="Babar A."/>
            <person name="Rosenke K."/>
        </authorList>
    </citation>
    <scope>NUCLEOTIDE SEQUENCE</scope>
    <source>
        <strain evidence="13">UB2112</strain>
    </source>
</reference>
<dbReference type="PROSITE" id="PS50011">
    <property type="entry name" value="PROTEIN_KINASE_DOM"/>
    <property type="match status" value="1"/>
</dbReference>
<dbReference type="SMART" id="SM00220">
    <property type="entry name" value="S_TKc"/>
    <property type="match status" value="1"/>
</dbReference>
<feature type="compositionally biased region" description="Low complexity" evidence="11">
    <location>
        <begin position="100"/>
        <end position="115"/>
    </location>
</feature>
<accession>A0A1K0GCM7</accession>
<dbReference type="EMBL" id="LT558135">
    <property type="protein sequence ID" value="SAM85838.1"/>
    <property type="molecule type" value="Genomic_DNA"/>
</dbReference>
<comment type="catalytic activity">
    <reaction evidence="9">
        <text>L-threonyl-[protein] + ATP = O-phospho-L-threonyl-[protein] + ADP + H(+)</text>
        <dbReference type="Rhea" id="RHEA:46608"/>
        <dbReference type="Rhea" id="RHEA-COMP:11060"/>
        <dbReference type="Rhea" id="RHEA-COMP:11605"/>
        <dbReference type="ChEBI" id="CHEBI:15378"/>
        <dbReference type="ChEBI" id="CHEBI:30013"/>
        <dbReference type="ChEBI" id="CHEBI:30616"/>
        <dbReference type="ChEBI" id="CHEBI:61977"/>
        <dbReference type="ChEBI" id="CHEBI:456216"/>
        <dbReference type="EC" id="2.7.11.1"/>
    </reaction>
</comment>
<evidence type="ECO:0000256" key="6">
    <source>
        <dbReference type="ARBA" id="ARBA00022741"/>
    </source>
</evidence>
<evidence type="ECO:0000256" key="8">
    <source>
        <dbReference type="ARBA" id="ARBA00022840"/>
    </source>
</evidence>
<reference evidence="15" key="1">
    <citation type="submission" date="2016-04" db="EMBL/GenBank/DDBJ databases">
        <authorList>
            <person name="Guldener U."/>
            <person name="Guldener U."/>
        </authorList>
    </citation>
    <scope>NUCLEOTIDE SEQUENCE [LARGE SCALE GENOMIC DNA]</scope>
    <source>
        <strain evidence="15">UB2112</strain>
    </source>
</reference>
<dbReference type="Pfam" id="PF00069">
    <property type="entry name" value="Pkinase"/>
    <property type="match status" value="1"/>
</dbReference>
<feature type="compositionally biased region" description="Basic and acidic residues" evidence="11">
    <location>
        <begin position="1356"/>
        <end position="1372"/>
    </location>
</feature>
<feature type="compositionally biased region" description="Polar residues" evidence="11">
    <location>
        <begin position="591"/>
        <end position="600"/>
    </location>
</feature>
<feature type="region of interest" description="Disordered" evidence="11">
    <location>
        <begin position="568"/>
        <end position="609"/>
    </location>
</feature>
<keyword evidence="7 13" id="KW-0418">Kinase</keyword>
<feature type="compositionally biased region" description="Polar residues" evidence="11">
    <location>
        <begin position="1438"/>
        <end position="1447"/>
    </location>
</feature>
<dbReference type="GO" id="GO:0035556">
    <property type="term" value="P:intracellular signal transduction"/>
    <property type="evidence" value="ECO:0007669"/>
    <property type="project" value="TreeGrafter"/>
</dbReference>
<dbReference type="PANTHER" id="PTHR24356:SF163">
    <property type="entry name" value="3-PHOSPHOINOSITIDE-DEPENDENT PROTEIN KINASE 1-RELATED"/>
    <property type="match status" value="1"/>
</dbReference>
<protein>
    <recommendedName>
        <fullName evidence="2">non-specific serine/threonine protein kinase</fullName>
        <ecNumber evidence="2">2.7.11.1</ecNumber>
    </recommendedName>
</protein>
<dbReference type="GO" id="GO:0007010">
    <property type="term" value="P:cytoskeleton organization"/>
    <property type="evidence" value="ECO:0007669"/>
    <property type="project" value="UniProtKB-ARBA"/>
</dbReference>
<keyword evidence="4" id="KW-0597">Phosphoprotein</keyword>
<feature type="region of interest" description="Disordered" evidence="11">
    <location>
        <begin position="872"/>
        <end position="948"/>
    </location>
</feature>
<gene>
    <name evidence="14" type="ORF">UBRO2_01330</name>
    <name evidence="13" type="ORF">UBRO_07190</name>
</gene>
<feature type="compositionally biased region" description="Low complexity" evidence="11">
    <location>
        <begin position="531"/>
        <end position="540"/>
    </location>
</feature>
<feature type="compositionally biased region" description="Polar residues" evidence="11">
    <location>
        <begin position="1373"/>
        <end position="1396"/>
    </location>
</feature>
<evidence type="ECO:0000259" key="12">
    <source>
        <dbReference type="PROSITE" id="PS50011"/>
    </source>
</evidence>
<keyword evidence="8" id="KW-0067">ATP-binding</keyword>
<keyword evidence="16" id="KW-1185">Reference proteome</keyword>
<feature type="compositionally biased region" description="Low complexity" evidence="11">
    <location>
        <begin position="66"/>
        <end position="79"/>
    </location>
</feature>